<evidence type="ECO:0000313" key="6">
    <source>
        <dbReference type="Proteomes" id="UP001372834"/>
    </source>
</evidence>
<evidence type="ECO:0000256" key="1">
    <source>
        <dbReference type="ARBA" id="ARBA00009394"/>
    </source>
</evidence>
<organism evidence="5 6">
    <name type="scientific">Polyplax serrata</name>
    <name type="common">Common mouse louse</name>
    <dbReference type="NCBI Taxonomy" id="468196"/>
    <lineage>
        <taxon>Eukaryota</taxon>
        <taxon>Metazoa</taxon>
        <taxon>Ecdysozoa</taxon>
        <taxon>Arthropoda</taxon>
        <taxon>Hexapoda</taxon>
        <taxon>Insecta</taxon>
        <taxon>Pterygota</taxon>
        <taxon>Neoptera</taxon>
        <taxon>Paraneoptera</taxon>
        <taxon>Psocodea</taxon>
        <taxon>Troctomorpha</taxon>
        <taxon>Phthiraptera</taxon>
        <taxon>Anoplura</taxon>
        <taxon>Polyplacidae</taxon>
        <taxon>Polyplax</taxon>
    </lineage>
</organism>
<dbReference type="Pfam" id="PF09282">
    <property type="entry name" value="Mago-bind"/>
    <property type="match status" value="1"/>
</dbReference>
<dbReference type="SMART" id="SM01273">
    <property type="entry name" value="Mago-bind"/>
    <property type="match status" value="1"/>
</dbReference>
<feature type="region of interest" description="Disordered" evidence="3">
    <location>
        <begin position="60"/>
        <end position="117"/>
    </location>
</feature>
<feature type="domain" description="WIBG Mago-binding" evidence="4">
    <location>
        <begin position="11"/>
        <end position="37"/>
    </location>
</feature>
<dbReference type="AlphaFoldDB" id="A0AAN8S2R0"/>
<dbReference type="GO" id="GO:0035145">
    <property type="term" value="C:exon-exon junction complex"/>
    <property type="evidence" value="ECO:0007669"/>
    <property type="project" value="TreeGrafter"/>
</dbReference>
<dbReference type="GO" id="GO:1903259">
    <property type="term" value="P:exon-exon junction complex disassembly"/>
    <property type="evidence" value="ECO:0007669"/>
    <property type="project" value="InterPro"/>
</dbReference>
<dbReference type="EMBL" id="JAWJWE010000043">
    <property type="protein sequence ID" value="KAK6617823.1"/>
    <property type="molecule type" value="Genomic_DNA"/>
</dbReference>
<dbReference type="PANTHER" id="PTHR22959">
    <property type="entry name" value="PYM PROTEIN"/>
    <property type="match status" value="1"/>
</dbReference>
<evidence type="ECO:0000256" key="3">
    <source>
        <dbReference type="SAM" id="MobiDB-lite"/>
    </source>
</evidence>
<comment type="similarity">
    <text evidence="1">Belongs to the pym family.</text>
</comment>
<evidence type="ECO:0000259" key="4">
    <source>
        <dbReference type="SMART" id="SM01273"/>
    </source>
</evidence>
<feature type="compositionally biased region" description="Basic and acidic residues" evidence="3">
    <location>
        <begin position="172"/>
        <end position="185"/>
    </location>
</feature>
<comment type="caution">
    <text evidence="5">The sequence shown here is derived from an EMBL/GenBank/DDBJ whole genome shotgun (WGS) entry which is preliminary data.</text>
</comment>
<dbReference type="GO" id="GO:0005737">
    <property type="term" value="C:cytoplasm"/>
    <property type="evidence" value="ECO:0007669"/>
    <property type="project" value="TreeGrafter"/>
</dbReference>
<dbReference type="InterPro" id="IPR036348">
    <property type="entry name" value="WIBG_N_sf"/>
</dbReference>
<dbReference type="InterPro" id="IPR015362">
    <property type="entry name" value="WIBG_mago-bd"/>
</dbReference>
<dbReference type="Proteomes" id="UP001372834">
    <property type="component" value="Unassembled WGS sequence"/>
</dbReference>
<name>A0AAN8S2R0_POLSC</name>
<feature type="region of interest" description="Disordered" evidence="3">
    <location>
        <begin position="1"/>
        <end position="26"/>
    </location>
</feature>
<feature type="region of interest" description="Disordered" evidence="3">
    <location>
        <begin position="145"/>
        <end position="198"/>
    </location>
</feature>
<protein>
    <recommendedName>
        <fullName evidence="2">Partner of Y14 and mago</fullName>
    </recommendedName>
</protein>
<feature type="compositionally biased region" description="Basic and acidic residues" evidence="3">
    <location>
        <begin position="65"/>
        <end position="87"/>
    </location>
</feature>
<sequence length="249" mass="28304">MASPYVRDSEGNSFIAATQRPDGTWRKQRRVKDGYIPQEEVPLYESKGRQLAKNIPKYPVGFTEQDYKEAQARREREMKKSQGKHAEIGSIPGQPAATTKKKKKKKSQGDVADTQMVSELMKNKQNTTAECSNIEKQVQILSDGMENGGWTTVTSKRNNSKATANQPQDATSEGKNKKQKQKEGAKTVSVPVDPNKRVKNLRKRLREIEAIEEKVKTGVKLEKEQLEKLTRRDEVLKEIKSLMQYLDIQ</sequence>
<reference evidence="5 6" key="1">
    <citation type="submission" date="2023-10" db="EMBL/GenBank/DDBJ databases">
        <title>Genomes of two closely related lineages of the louse Polyplax serrata with different host specificities.</title>
        <authorList>
            <person name="Martinu J."/>
            <person name="Tarabai H."/>
            <person name="Stefka J."/>
            <person name="Hypsa V."/>
        </authorList>
    </citation>
    <scope>NUCLEOTIDE SEQUENCE [LARGE SCALE GENOMIC DNA]</scope>
    <source>
        <strain evidence="5">HR10_N</strain>
    </source>
</reference>
<dbReference type="PANTHER" id="PTHR22959:SF0">
    <property type="entry name" value="PARTNER OF Y14 AND MAGO"/>
    <property type="match status" value="1"/>
</dbReference>
<gene>
    <name evidence="5" type="ORF">RUM43_014051</name>
</gene>
<dbReference type="InterPro" id="IPR039333">
    <property type="entry name" value="PYM1"/>
</dbReference>
<evidence type="ECO:0000256" key="2">
    <source>
        <dbReference type="ARBA" id="ARBA00018898"/>
    </source>
</evidence>
<evidence type="ECO:0000313" key="5">
    <source>
        <dbReference type="EMBL" id="KAK6617823.1"/>
    </source>
</evidence>
<proteinExistence type="inferred from homology"/>
<dbReference type="GO" id="GO:0003723">
    <property type="term" value="F:RNA binding"/>
    <property type="evidence" value="ECO:0007669"/>
    <property type="project" value="TreeGrafter"/>
</dbReference>
<accession>A0AAN8S2R0</accession>
<feature type="compositionally biased region" description="Polar residues" evidence="3">
    <location>
        <begin position="149"/>
        <end position="171"/>
    </location>
</feature>
<dbReference type="SUPFAM" id="SSF101931">
    <property type="entry name" value="Pym (Within the bgcn gene intron protein, WIBG), N-terminal domain"/>
    <property type="match status" value="1"/>
</dbReference>